<evidence type="ECO:0000313" key="1">
    <source>
        <dbReference type="EMBL" id="KAF5402253.1"/>
    </source>
</evidence>
<gene>
    <name evidence="1" type="ORF">PHET_04365</name>
</gene>
<comment type="caution">
    <text evidence="1">The sequence shown here is derived from an EMBL/GenBank/DDBJ whole genome shotgun (WGS) entry which is preliminary data.</text>
</comment>
<organism evidence="1 2">
    <name type="scientific">Paragonimus heterotremus</name>
    <dbReference type="NCBI Taxonomy" id="100268"/>
    <lineage>
        <taxon>Eukaryota</taxon>
        <taxon>Metazoa</taxon>
        <taxon>Spiralia</taxon>
        <taxon>Lophotrochozoa</taxon>
        <taxon>Platyhelminthes</taxon>
        <taxon>Trematoda</taxon>
        <taxon>Digenea</taxon>
        <taxon>Plagiorchiida</taxon>
        <taxon>Troglotremata</taxon>
        <taxon>Troglotrematidae</taxon>
        <taxon>Paragonimus</taxon>
    </lineage>
</organism>
<dbReference type="OrthoDB" id="6286409at2759"/>
<keyword evidence="2" id="KW-1185">Reference proteome</keyword>
<evidence type="ECO:0000313" key="2">
    <source>
        <dbReference type="Proteomes" id="UP000748531"/>
    </source>
</evidence>
<reference evidence="1" key="1">
    <citation type="submission" date="2019-05" db="EMBL/GenBank/DDBJ databases">
        <title>Annotation for the trematode Paragonimus heterotremus.</title>
        <authorList>
            <person name="Choi Y.-J."/>
        </authorList>
    </citation>
    <scope>NUCLEOTIDE SEQUENCE</scope>
    <source>
        <strain evidence="1">LC</strain>
    </source>
</reference>
<name>A0A8J4T9L3_9TREM</name>
<proteinExistence type="predicted"/>
<dbReference type="PANTHER" id="PTHR33053">
    <property type="entry name" value="PROTEIN, PUTATIVE-RELATED"/>
    <property type="match status" value="1"/>
</dbReference>
<dbReference type="EMBL" id="LUCH01001929">
    <property type="protein sequence ID" value="KAF5402253.1"/>
    <property type="molecule type" value="Genomic_DNA"/>
</dbReference>
<protein>
    <submittedName>
        <fullName evidence="1">Uncharacterized protein</fullName>
    </submittedName>
</protein>
<dbReference type="AlphaFoldDB" id="A0A8J4T9L3"/>
<accession>A0A8J4T9L3</accession>
<sequence>MFLLLPTGLGRAFICLEPSYSSHLRLIASSPYLKEAASARSSTNLVRPVNRGSRLERVMSAASSAHLKCYGGVTSEQLFQSFCLSYGRNLNPVAEASLRILSSAELTGLMLRSRCQLDADHPALHQCVLLSSCGSVQTVCEELPWQLYSPNPLREWHNVESRPPQVHHNIVSGESCCSYVPHVMTDSEVDMVPVSTTTVTSPEGPAKRKPISGHIIRPWERFTAMGRHRKIGKDLAFCFQQSHTRMNHQSMFLGVLRVYHPTLPRDLRTLMGTPRGCSKRHIDPGLYVHFGLEKALLHHFSSPNNRYCTVAPIQLDIDGVSPFNASKTQVWPILGRIVSPFKTDPFIVGIYCGPSKPCSVAEYLLDCTNELRHLLRDGP</sequence>
<dbReference type="Proteomes" id="UP000748531">
    <property type="component" value="Unassembled WGS sequence"/>
</dbReference>